<keyword evidence="3" id="KW-1133">Transmembrane helix</keyword>
<gene>
    <name evidence="5" type="ORF">EI684_21640</name>
</gene>
<proteinExistence type="predicted"/>
<dbReference type="GO" id="GO:0016791">
    <property type="term" value="F:phosphatase activity"/>
    <property type="evidence" value="ECO:0007669"/>
    <property type="project" value="TreeGrafter"/>
</dbReference>
<sequence>MASLVQRLGGESFQRKLLIFVLLAVFITTILQFIFLIGNFQRITDFALEQNTAGAEQNAEEFLRNYAEEKAASTWLQLQAAQSNLTVLGQTAQQLVDNYPALRAQPEIFNLMLFTTQVQAERGALTGTPDERFEIFVPPSLADDPYVLDLLEASALLNLSMEAVYGANSNNNFVYFVGDEAAPFTRGFPKTRLIDAVGDQLDLDFWDDYFPGAVAGWSRWYNDPELQAQVPSPLTILGPYADAAGHGQVLTLFYPLWNKELNRFAGAVAADIQLDAIIANILSFQVARSGFAFLVNGQGEVVAMPQTGFEIFELDLQEIGEGSLTYYRGELSQSLNPAVQQLAQQLTQHEEGLLTIDLAREGGAPSREMLAFASLPALSDGNYNPDRWRIVLAVPEAEVFEVLTQTDAAVNAERVRISIFSLGIVLASLLVVTGVAIRFSRVATRDLRLLATAAERISAKQYDAEVQLDSKDEIGQLGHVFNAMAREIRDYTNNLEQMVAARTAELRHANAEITRLNEQLRDENVRLGAELDVARRLQMMVLPPIKEIQAIRELDIACYMRPADEVGGDYYDVLQIDDSVFLGIGDVTGHGLPAGIIMLMAQTAYLTLSQSGERDMERIAQVLNRVLYHNIVRIQEDKNMTLAVLHYRERELTLVGQHESVIVCRADGAIEIIDTLDLGLPMGLEEDITEFVTTKRLQLATGDVMLLYTDGITEAENVGRKQFGVEGITNGLSNYYRLDAAEIVSRLTADVYAFIGDGAIYDDLSLLVVKQK</sequence>
<dbReference type="AlphaFoldDB" id="A0A426TRA9"/>
<reference evidence="5 6" key="1">
    <citation type="submission" date="2018-12" db="EMBL/GenBank/DDBJ databases">
        <title>Genome Sequence of Candidatus Viridilinea halotolerans isolated from saline sulfide-rich spring.</title>
        <authorList>
            <person name="Grouzdev D.S."/>
            <person name="Burganskaya E.I."/>
            <person name="Krutkina M.S."/>
            <person name="Sukhacheva M.V."/>
            <person name="Gorlenko V.M."/>
        </authorList>
    </citation>
    <scope>NUCLEOTIDE SEQUENCE [LARGE SCALE GENOMIC DNA]</scope>
    <source>
        <strain evidence="5">Chok-6</strain>
    </source>
</reference>
<organism evidence="5 6">
    <name type="scientific">Candidatus Viridilinea halotolerans</name>
    <dbReference type="NCBI Taxonomy" id="2491704"/>
    <lineage>
        <taxon>Bacteria</taxon>
        <taxon>Bacillati</taxon>
        <taxon>Chloroflexota</taxon>
        <taxon>Chloroflexia</taxon>
        <taxon>Chloroflexales</taxon>
        <taxon>Chloroflexineae</taxon>
        <taxon>Oscillochloridaceae</taxon>
        <taxon>Candidatus Viridilinea</taxon>
    </lineage>
</organism>
<dbReference type="SUPFAM" id="SSF158472">
    <property type="entry name" value="HAMP domain-like"/>
    <property type="match status" value="1"/>
</dbReference>
<feature type="coiled-coil region" evidence="2">
    <location>
        <begin position="499"/>
        <end position="537"/>
    </location>
</feature>
<dbReference type="Gene3D" id="6.10.340.10">
    <property type="match status" value="1"/>
</dbReference>
<keyword evidence="3" id="KW-0472">Membrane</keyword>
<evidence type="ECO:0000256" key="1">
    <source>
        <dbReference type="ARBA" id="ARBA00022801"/>
    </source>
</evidence>
<name>A0A426TRA9_9CHLR</name>
<feature type="transmembrane region" description="Helical" evidence="3">
    <location>
        <begin position="419"/>
        <end position="439"/>
    </location>
</feature>
<evidence type="ECO:0000256" key="3">
    <source>
        <dbReference type="SAM" id="Phobius"/>
    </source>
</evidence>
<feature type="domain" description="HAMP" evidence="4">
    <location>
        <begin position="441"/>
        <end position="493"/>
    </location>
</feature>
<dbReference type="PANTHER" id="PTHR43156">
    <property type="entry name" value="STAGE II SPORULATION PROTEIN E-RELATED"/>
    <property type="match status" value="1"/>
</dbReference>
<dbReference type="InterPro" id="IPR052016">
    <property type="entry name" value="Bact_Sigma-Reg"/>
</dbReference>
<dbReference type="EMBL" id="RSAS01000894">
    <property type="protein sequence ID" value="RRR65964.1"/>
    <property type="molecule type" value="Genomic_DNA"/>
</dbReference>
<comment type="caution">
    <text evidence="5">The sequence shown here is derived from an EMBL/GenBank/DDBJ whole genome shotgun (WGS) entry which is preliminary data.</text>
</comment>
<evidence type="ECO:0000259" key="4">
    <source>
        <dbReference type="PROSITE" id="PS50885"/>
    </source>
</evidence>
<evidence type="ECO:0000256" key="2">
    <source>
        <dbReference type="SAM" id="Coils"/>
    </source>
</evidence>
<dbReference type="InterPro" id="IPR036457">
    <property type="entry name" value="PPM-type-like_dom_sf"/>
</dbReference>
<dbReference type="GO" id="GO:0016020">
    <property type="term" value="C:membrane"/>
    <property type="evidence" value="ECO:0007669"/>
    <property type="project" value="InterPro"/>
</dbReference>
<keyword evidence="1" id="KW-0378">Hydrolase</keyword>
<dbReference type="Proteomes" id="UP000280307">
    <property type="component" value="Unassembled WGS sequence"/>
</dbReference>
<keyword evidence="2" id="KW-0175">Coiled coil</keyword>
<evidence type="ECO:0000313" key="6">
    <source>
        <dbReference type="Proteomes" id="UP000280307"/>
    </source>
</evidence>
<dbReference type="Pfam" id="PF00672">
    <property type="entry name" value="HAMP"/>
    <property type="match status" value="1"/>
</dbReference>
<dbReference type="GO" id="GO:0007165">
    <property type="term" value="P:signal transduction"/>
    <property type="evidence" value="ECO:0007669"/>
    <property type="project" value="InterPro"/>
</dbReference>
<evidence type="ECO:0000313" key="5">
    <source>
        <dbReference type="EMBL" id="RRR65964.1"/>
    </source>
</evidence>
<dbReference type="SMART" id="SM00304">
    <property type="entry name" value="HAMP"/>
    <property type="match status" value="1"/>
</dbReference>
<dbReference type="PROSITE" id="PS50885">
    <property type="entry name" value="HAMP"/>
    <property type="match status" value="1"/>
</dbReference>
<dbReference type="InterPro" id="IPR003660">
    <property type="entry name" value="HAMP_dom"/>
</dbReference>
<accession>A0A426TRA9</accession>
<dbReference type="SMART" id="SM00331">
    <property type="entry name" value="PP2C_SIG"/>
    <property type="match status" value="1"/>
</dbReference>
<dbReference type="SUPFAM" id="SSF81606">
    <property type="entry name" value="PP2C-like"/>
    <property type="match status" value="1"/>
</dbReference>
<feature type="transmembrane region" description="Helical" evidence="3">
    <location>
        <begin position="17"/>
        <end position="38"/>
    </location>
</feature>
<dbReference type="Gene3D" id="3.60.40.10">
    <property type="entry name" value="PPM-type phosphatase domain"/>
    <property type="match status" value="1"/>
</dbReference>
<dbReference type="Pfam" id="PF07228">
    <property type="entry name" value="SpoIIE"/>
    <property type="match status" value="1"/>
</dbReference>
<dbReference type="Gene3D" id="3.30.450.20">
    <property type="entry name" value="PAS domain"/>
    <property type="match status" value="1"/>
</dbReference>
<dbReference type="InterPro" id="IPR001932">
    <property type="entry name" value="PPM-type_phosphatase-like_dom"/>
</dbReference>
<keyword evidence="3" id="KW-0812">Transmembrane</keyword>
<dbReference type="CDD" id="cd06225">
    <property type="entry name" value="HAMP"/>
    <property type="match status" value="1"/>
</dbReference>
<dbReference type="PANTHER" id="PTHR43156:SF2">
    <property type="entry name" value="STAGE II SPORULATION PROTEIN E"/>
    <property type="match status" value="1"/>
</dbReference>
<protein>
    <submittedName>
        <fullName evidence="5">HAMP domain-containing protein</fullName>
    </submittedName>
</protein>